<dbReference type="EMBL" id="CP032157">
    <property type="protein sequence ID" value="AXY76777.1"/>
    <property type="molecule type" value="Genomic_DNA"/>
</dbReference>
<gene>
    <name evidence="1" type="ORF">D3H65_23500</name>
</gene>
<dbReference type="KEGG" id="pseg:D3H65_23500"/>
<reference evidence="1 2" key="1">
    <citation type="submission" date="2018-09" db="EMBL/GenBank/DDBJ databases">
        <title>Genome sequencing of strain 6GH32-13.</title>
        <authorList>
            <person name="Weon H.-Y."/>
            <person name="Heo J."/>
            <person name="Kwon S.-W."/>
        </authorList>
    </citation>
    <scope>NUCLEOTIDE SEQUENCE [LARGE SCALE GENOMIC DNA]</scope>
    <source>
        <strain evidence="1 2">5GH32-13</strain>
    </source>
</reference>
<dbReference type="AlphaFoldDB" id="A0A3B7MSE6"/>
<dbReference type="Proteomes" id="UP000263900">
    <property type="component" value="Chromosome"/>
</dbReference>
<name>A0A3B7MSE6_9BACT</name>
<proteinExistence type="predicted"/>
<keyword evidence="2" id="KW-1185">Reference proteome</keyword>
<evidence type="ECO:0000313" key="2">
    <source>
        <dbReference type="Proteomes" id="UP000263900"/>
    </source>
</evidence>
<sequence length="134" mass="15025">MNVDQRFYKIIVALTFSLKMLMLEAQQNPPRLPSMAVPATVSANGQIPWYITGSGHFNKLTLVVDTSSAFAARELAWPPLPGKPVLPVSSISHDFYTQHFGFFCRQELHLEKTSGLPLRFRLGSLNDCNYLEGK</sequence>
<dbReference type="OrthoDB" id="1493451at2"/>
<accession>A0A3B7MSE6</accession>
<organism evidence="1 2">
    <name type="scientific">Paraflavitalea soli</name>
    <dbReference type="NCBI Taxonomy" id="2315862"/>
    <lineage>
        <taxon>Bacteria</taxon>
        <taxon>Pseudomonadati</taxon>
        <taxon>Bacteroidota</taxon>
        <taxon>Chitinophagia</taxon>
        <taxon>Chitinophagales</taxon>
        <taxon>Chitinophagaceae</taxon>
        <taxon>Paraflavitalea</taxon>
    </lineage>
</organism>
<protein>
    <submittedName>
        <fullName evidence="1">Uncharacterized protein</fullName>
    </submittedName>
</protein>
<evidence type="ECO:0000313" key="1">
    <source>
        <dbReference type="EMBL" id="AXY76777.1"/>
    </source>
</evidence>